<dbReference type="GO" id="GO:0042407">
    <property type="term" value="P:cristae formation"/>
    <property type="evidence" value="ECO:0007669"/>
    <property type="project" value="TreeGrafter"/>
</dbReference>
<keyword evidence="10" id="KW-1185">Reference proteome</keyword>
<dbReference type="PANTHER" id="PTHR31816:SF3">
    <property type="entry name" value="MICOS COMPLEX SUBUNIT MIC13"/>
    <property type="match status" value="1"/>
</dbReference>
<keyword evidence="9" id="KW-0732">Signal</keyword>
<comment type="similarity">
    <text evidence="2 8">Belongs to the MICOS complex subunit Mic13 family.</text>
</comment>
<dbReference type="Pfam" id="PF15884">
    <property type="entry name" value="QIL1"/>
    <property type="match status" value="1"/>
</dbReference>
<dbReference type="WBParaSite" id="ACAC_0000918101-mRNA-1">
    <property type="protein sequence ID" value="ACAC_0000918101-mRNA-1"/>
    <property type="gene ID" value="ACAC_0000918101"/>
</dbReference>
<evidence type="ECO:0000256" key="6">
    <source>
        <dbReference type="ARBA" id="ARBA00023128"/>
    </source>
</evidence>
<evidence type="ECO:0000256" key="5">
    <source>
        <dbReference type="ARBA" id="ARBA00022989"/>
    </source>
</evidence>
<evidence type="ECO:0000256" key="1">
    <source>
        <dbReference type="ARBA" id="ARBA00004434"/>
    </source>
</evidence>
<dbReference type="GO" id="GO:0044284">
    <property type="term" value="C:mitochondrial crista junction"/>
    <property type="evidence" value="ECO:0007669"/>
    <property type="project" value="TreeGrafter"/>
</dbReference>
<dbReference type="STRING" id="6313.A0A0K0DEC2"/>
<feature type="signal peptide" evidence="9">
    <location>
        <begin position="1"/>
        <end position="31"/>
    </location>
</feature>
<proteinExistence type="inferred from homology"/>
<comment type="function">
    <text evidence="8">Component of the MICOS complex, a large protein complex of the mitochondrial inner membrane that plays crucial roles in the maintenance of crista junctions, inner membrane architecture, and formation of contact sites to the outer membrane.</text>
</comment>
<evidence type="ECO:0000256" key="9">
    <source>
        <dbReference type="SAM" id="SignalP"/>
    </source>
</evidence>
<evidence type="ECO:0000256" key="8">
    <source>
        <dbReference type="RuleBase" id="RU363009"/>
    </source>
</evidence>
<dbReference type="Proteomes" id="UP000035642">
    <property type="component" value="Unassembled WGS sequence"/>
</dbReference>
<comment type="subunit">
    <text evidence="8">Component of the mitochondrial contact site and cristae organizing system (MICOS) complex.</text>
</comment>
<keyword evidence="3" id="KW-0812">Transmembrane</keyword>
<evidence type="ECO:0000256" key="7">
    <source>
        <dbReference type="ARBA" id="ARBA00023136"/>
    </source>
</evidence>
<dbReference type="GO" id="GO:0061617">
    <property type="term" value="C:MICOS complex"/>
    <property type="evidence" value="ECO:0007669"/>
    <property type="project" value="UniProtKB-UniRule"/>
</dbReference>
<reference evidence="11" key="2">
    <citation type="submission" date="2017-02" db="UniProtKB">
        <authorList>
            <consortium name="WormBaseParasite"/>
        </authorList>
    </citation>
    <scope>IDENTIFICATION</scope>
</reference>
<name>A0A0K0DEC2_ANGCA</name>
<keyword evidence="4 8" id="KW-0999">Mitochondrion inner membrane</keyword>
<keyword evidence="5" id="KW-1133">Transmembrane helix</keyword>
<evidence type="ECO:0000256" key="4">
    <source>
        <dbReference type="ARBA" id="ARBA00022792"/>
    </source>
</evidence>
<dbReference type="AlphaFoldDB" id="A0A0K0DEC2"/>
<evidence type="ECO:0000256" key="2">
    <source>
        <dbReference type="ARBA" id="ARBA00006771"/>
    </source>
</evidence>
<feature type="chain" id="PRO_5005326734" description="MICOS complex subunit MIC13" evidence="9">
    <location>
        <begin position="32"/>
        <end position="95"/>
    </location>
</feature>
<dbReference type="PANTHER" id="PTHR31816">
    <property type="entry name" value="MICOS COMPLEX SUBUNIT MIC13"/>
    <property type="match status" value="1"/>
</dbReference>
<keyword evidence="7" id="KW-0472">Membrane</keyword>
<evidence type="ECO:0000313" key="11">
    <source>
        <dbReference type="WBParaSite" id="ACAC_0000918101-mRNA-1"/>
    </source>
</evidence>
<protein>
    <recommendedName>
        <fullName evidence="8">MICOS complex subunit MIC13</fullName>
    </recommendedName>
</protein>
<evidence type="ECO:0000313" key="10">
    <source>
        <dbReference type="Proteomes" id="UP000035642"/>
    </source>
</evidence>
<sequence>MGFLWSLSKFSIKVALVAGAVKLSIDSGVWSLDNENGANLYNKVKRYILPGTIVFPKKAPSVDEVQLNVAQCWNNSVDRVSANICPSSTSAGLIW</sequence>
<reference evidence="10" key="1">
    <citation type="submission" date="2012-09" db="EMBL/GenBank/DDBJ databases">
        <authorList>
            <person name="Martin A.A."/>
        </authorList>
    </citation>
    <scope>NUCLEOTIDE SEQUENCE</scope>
</reference>
<accession>A0A0K0DEC2</accession>
<comment type="subcellular location">
    <subcellularLocation>
        <location evidence="1 8">Mitochondrion inner membrane</location>
        <topology evidence="1 8">Single-pass membrane protein</topology>
    </subcellularLocation>
</comment>
<evidence type="ECO:0000256" key="3">
    <source>
        <dbReference type="ARBA" id="ARBA00022692"/>
    </source>
</evidence>
<keyword evidence="6 8" id="KW-0496">Mitochondrion</keyword>
<organism evidence="10 11">
    <name type="scientific">Angiostrongylus cantonensis</name>
    <name type="common">Rat lungworm</name>
    <dbReference type="NCBI Taxonomy" id="6313"/>
    <lineage>
        <taxon>Eukaryota</taxon>
        <taxon>Metazoa</taxon>
        <taxon>Ecdysozoa</taxon>
        <taxon>Nematoda</taxon>
        <taxon>Chromadorea</taxon>
        <taxon>Rhabditida</taxon>
        <taxon>Rhabditina</taxon>
        <taxon>Rhabditomorpha</taxon>
        <taxon>Strongyloidea</taxon>
        <taxon>Metastrongylidae</taxon>
        <taxon>Angiostrongylus</taxon>
    </lineage>
</organism>
<dbReference type="InterPro" id="IPR026769">
    <property type="entry name" value="Mic13"/>
</dbReference>